<keyword evidence="1" id="KW-1133">Transmembrane helix</keyword>
<organism evidence="2 3">
    <name type="scientific">Parapusillimonas granuli</name>
    <dbReference type="NCBI Taxonomy" id="380911"/>
    <lineage>
        <taxon>Bacteria</taxon>
        <taxon>Pseudomonadati</taxon>
        <taxon>Pseudomonadota</taxon>
        <taxon>Betaproteobacteria</taxon>
        <taxon>Burkholderiales</taxon>
        <taxon>Alcaligenaceae</taxon>
        <taxon>Parapusillimonas</taxon>
    </lineage>
</organism>
<keyword evidence="1" id="KW-0472">Membrane</keyword>
<dbReference type="EMBL" id="JACCEM010000001">
    <property type="protein sequence ID" value="NYT47983.1"/>
    <property type="molecule type" value="Genomic_DNA"/>
</dbReference>
<dbReference type="AlphaFoldDB" id="A0A853FTQ7"/>
<protein>
    <submittedName>
        <fullName evidence="2">Cellulose biosynthesis protein BcsF</fullName>
    </submittedName>
</protein>
<sequence length="59" mass="6806">MIGDLVWWKYVALAVLFGAALGIVLRLFMRDVIAWLDLWVLPARHLKKCGVRRRASGQR</sequence>
<proteinExistence type="predicted"/>
<evidence type="ECO:0000313" key="2">
    <source>
        <dbReference type="EMBL" id="NYT47983.1"/>
    </source>
</evidence>
<dbReference type="Proteomes" id="UP000559809">
    <property type="component" value="Unassembled WGS sequence"/>
</dbReference>
<feature type="transmembrane region" description="Helical" evidence="1">
    <location>
        <begin position="6"/>
        <end position="28"/>
    </location>
</feature>
<gene>
    <name evidence="2" type="primary">bcsF</name>
    <name evidence="2" type="ORF">H0A72_01525</name>
</gene>
<name>A0A853FTQ7_9BURK</name>
<keyword evidence="1" id="KW-0812">Transmembrane</keyword>
<accession>A0A853FTQ7</accession>
<dbReference type="RefSeq" id="WP_180153173.1">
    <property type="nucleotide sequence ID" value="NZ_JACCEM010000001.1"/>
</dbReference>
<evidence type="ECO:0000256" key="1">
    <source>
        <dbReference type="SAM" id="Phobius"/>
    </source>
</evidence>
<comment type="caution">
    <text evidence="2">The sequence shown here is derived from an EMBL/GenBank/DDBJ whole genome shotgun (WGS) entry which is preliminary data.</text>
</comment>
<evidence type="ECO:0000313" key="3">
    <source>
        <dbReference type="Proteomes" id="UP000559809"/>
    </source>
</evidence>
<keyword evidence="3" id="KW-1185">Reference proteome</keyword>
<reference evidence="2 3" key="1">
    <citation type="submission" date="2020-07" db="EMBL/GenBank/DDBJ databases">
        <title>Taxonomic revisions and descriptions of new bacterial species based on genomic comparisons in the high-G+C-content subgroup of the family Alcaligenaceae.</title>
        <authorList>
            <person name="Szabo A."/>
            <person name="Felfoldi T."/>
        </authorList>
    </citation>
    <scope>NUCLEOTIDE SEQUENCE [LARGE SCALE GENOMIC DNA]</scope>
    <source>
        <strain evidence="2 3">LMG 24012</strain>
    </source>
</reference>